<accession>A0A327ZFZ8</accession>
<organism evidence="2 3">
    <name type="scientific">Actinoplanes lutulentus</name>
    <dbReference type="NCBI Taxonomy" id="1287878"/>
    <lineage>
        <taxon>Bacteria</taxon>
        <taxon>Bacillati</taxon>
        <taxon>Actinomycetota</taxon>
        <taxon>Actinomycetes</taxon>
        <taxon>Micromonosporales</taxon>
        <taxon>Micromonosporaceae</taxon>
        <taxon>Actinoplanes</taxon>
    </lineage>
</organism>
<dbReference type="PROSITE" id="PS50801">
    <property type="entry name" value="STAS"/>
    <property type="match status" value="1"/>
</dbReference>
<protein>
    <submittedName>
        <fullName evidence="2">Anti-anti-sigma factor</fullName>
    </submittedName>
</protein>
<dbReference type="CDD" id="cd07043">
    <property type="entry name" value="STAS_anti-anti-sigma_factors"/>
    <property type="match status" value="1"/>
</dbReference>
<dbReference type="Gene3D" id="3.30.750.24">
    <property type="entry name" value="STAS domain"/>
    <property type="match status" value="1"/>
</dbReference>
<dbReference type="InterPro" id="IPR002645">
    <property type="entry name" value="STAS_dom"/>
</dbReference>
<dbReference type="InterPro" id="IPR036513">
    <property type="entry name" value="STAS_dom_sf"/>
</dbReference>
<dbReference type="Proteomes" id="UP000249341">
    <property type="component" value="Unassembled WGS sequence"/>
</dbReference>
<evidence type="ECO:0000259" key="1">
    <source>
        <dbReference type="PROSITE" id="PS50801"/>
    </source>
</evidence>
<dbReference type="GO" id="GO:0043856">
    <property type="term" value="F:anti-sigma factor antagonist activity"/>
    <property type="evidence" value="ECO:0007669"/>
    <property type="project" value="TreeGrafter"/>
</dbReference>
<evidence type="ECO:0000313" key="3">
    <source>
        <dbReference type="Proteomes" id="UP000249341"/>
    </source>
</evidence>
<comment type="caution">
    <text evidence="2">The sequence shown here is derived from an EMBL/GenBank/DDBJ whole genome shotgun (WGS) entry which is preliminary data.</text>
</comment>
<gene>
    <name evidence="2" type="ORF">B0I29_10833</name>
</gene>
<dbReference type="InterPro" id="IPR058548">
    <property type="entry name" value="MlaB-like_STAS"/>
</dbReference>
<dbReference type="SUPFAM" id="SSF52091">
    <property type="entry name" value="SpoIIaa-like"/>
    <property type="match status" value="1"/>
</dbReference>
<dbReference type="PANTHER" id="PTHR33495:SF2">
    <property type="entry name" value="ANTI-SIGMA FACTOR ANTAGONIST TM_1081-RELATED"/>
    <property type="match status" value="1"/>
</dbReference>
<sequence>MSSDIFLGGTPLTVEIRRDTPSSSTVIALIGEVDRDSCSKVLQSVGQVLRDGNVPLRIRMDLAEVTFLDSAGIRTLLHCRRDATRTGCEFGIDPAHENVYQVIEISGLVEVFKLPPRA</sequence>
<dbReference type="EMBL" id="QLMJ01000008">
    <property type="protein sequence ID" value="RAK36444.1"/>
    <property type="molecule type" value="Genomic_DNA"/>
</dbReference>
<evidence type="ECO:0000313" key="2">
    <source>
        <dbReference type="EMBL" id="RAK36444.1"/>
    </source>
</evidence>
<keyword evidence="3" id="KW-1185">Reference proteome</keyword>
<feature type="domain" description="STAS" evidence="1">
    <location>
        <begin position="14"/>
        <end position="118"/>
    </location>
</feature>
<proteinExistence type="predicted"/>
<dbReference type="AlphaFoldDB" id="A0A327ZFZ8"/>
<dbReference type="Pfam" id="PF13466">
    <property type="entry name" value="STAS_2"/>
    <property type="match status" value="1"/>
</dbReference>
<name>A0A327ZFZ8_9ACTN</name>
<reference evidence="2 3" key="1">
    <citation type="submission" date="2018-06" db="EMBL/GenBank/DDBJ databases">
        <title>Genomic Encyclopedia of Type Strains, Phase III (KMG-III): the genomes of soil and plant-associated and newly described type strains.</title>
        <authorList>
            <person name="Whitman W."/>
        </authorList>
    </citation>
    <scope>NUCLEOTIDE SEQUENCE [LARGE SCALE GENOMIC DNA]</scope>
    <source>
        <strain evidence="2 3">CGMCC 4.7090</strain>
    </source>
</reference>
<dbReference type="PANTHER" id="PTHR33495">
    <property type="entry name" value="ANTI-SIGMA FACTOR ANTAGONIST TM_1081-RELATED-RELATED"/>
    <property type="match status" value="1"/>
</dbReference>